<keyword evidence="2 5" id="KW-0812">Transmembrane</keyword>
<name>A0A067BCP1_SAPPC</name>
<evidence type="ECO:0000256" key="4">
    <source>
        <dbReference type="ARBA" id="ARBA00023136"/>
    </source>
</evidence>
<dbReference type="SUPFAM" id="SSF56784">
    <property type="entry name" value="HAD-like"/>
    <property type="match status" value="1"/>
</dbReference>
<dbReference type="InterPro" id="IPR023214">
    <property type="entry name" value="HAD_sf"/>
</dbReference>
<dbReference type="InterPro" id="IPR018303">
    <property type="entry name" value="ATPase_P-typ_P_site"/>
</dbReference>
<dbReference type="PANTHER" id="PTHR24092:SF150">
    <property type="entry name" value="PHOSPHOLIPID-TRANSPORTING ATPASE"/>
    <property type="match status" value="1"/>
</dbReference>
<dbReference type="Pfam" id="PF13246">
    <property type="entry name" value="Cation_ATPase"/>
    <property type="match status" value="1"/>
</dbReference>
<dbReference type="PRINTS" id="PR00119">
    <property type="entry name" value="CATATPASE"/>
</dbReference>
<dbReference type="EMBL" id="KK584500">
    <property type="protein sequence ID" value="KDO15878.1"/>
    <property type="molecule type" value="Genomic_DNA"/>
</dbReference>
<gene>
    <name evidence="6" type="ORF">SPRG_18585</name>
</gene>
<keyword evidence="4 5" id="KW-0472">Membrane</keyword>
<dbReference type="OMA" id="IWNKKHT"/>
<dbReference type="Gene3D" id="2.70.150.10">
    <property type="entry name" value="Calcium-transporting ATPase, cytoplasmic transduction domain A"/>
    <property type="match status" value="1"/>
</dbReference>
<dbReference type="PANTHER" id="PTHR24092">
    <property type="entry name" value="PROBABLE PHOSPHOLIPID-TRANSPORTING ATPASE"/>
    <property type="match status" value="1"/>
</dbReference>
<organism evidence="6 7">
    <name type="scientific">Saprolegnia parasitica (strain CBS 223.65)</name>
    <dbReference type="NCBI Taxonomy" id="695850"/>
    <lineage>
        <taxon>Eukaryota</taxon>
        <taxon>Sar</taxon>
        <taxon>Stramenopiles</taxon>
        <taxon>Oomycota</taxon>
        <taxon>Saprolegniomycetes</taxon>
        <taxon>Saprolegniales</taxon>
        <taxon>Saprolegniaceae</taxon>
        <taxon>Saprolegnia</taxon>
    </lineage>
</organism>
<dbReference type="GeneID" id="24140108"/>
<dbReference type="Proteomes" id="UP000030745">
    <property type="component" value="Unassembled WGS sequence"/>
</dbReference>
<dbReference type="Gene3D" id="3.40.1110.10">
    <property type="entry name" value="Calcium-transporting ATPase, cytoplasmic domain N"/>
    <property type="match status" value="1"/>
</dbReference>
<feature type="non-terminal residue" evidence="6">
    <location>
        <position position="545"/>
    </location>
</feature>
<comment type="subcellular location">
    <subcellularLocation>
        <location evidence="1">Membrane</location>
    </subcellularLocation>
</comment>
<dbReference type="Gene3D" id="1.20.1110.10">
    <property type="entry name" value="Calcium-transporting ATPase, transmembrane domain"/>
    <property type="match status" value="1"/>
</dbReference>
<dbReference type="SUPFAM" id="SSF81665">
    <property type="entry name" value="Calcium ATPase, transmembrane domain M"/>
    <property type="match status" value="1"/>
</dbReference>
<dbReference type="VEuPathDB" id="FungiDB:SPRG_18585"/>
<dbReference type="InterPro" id="IPR036412">
    <property type="entry name" value="HAD-like_sf"/>
</dbReference>
<keyword evidence="3 5" id="KW-1133">Transmembrane helix</keyword>
<protein>
    <recommendedName>
        <fullName evidence="8">P-type phospholipid transporter</fullName>
    </recommendedName>
</protein>
<dbReference type="GO" id="GO:0000166">
    <property type="term" value="F:nucleotide binding"/>
    <property type="evidence" value="ECO:0007669"/>
    <property type="project" value="InterPro"/>
</dbReference>
<dbReference type="SUPFAM" id="SSF81660">
    <property type="entry name" value="Metal cation-transporting ATPase, ATP-binding domain N"/>
    <property type="match status" value="1"/>
</dbReference>
<dbReference type="AlphaFoldDB" id="A0A067BCP1"/>
<keyword evidence="7" id="KW-1185">Reference proteome</keyword>
<dbReference type="RefSeq" id="XP_012213414.1">
    <property type="nucleotide sequence ID" value="XM_012358024.1"/>
</dbReference>
<evidence type="ECO:0000256" key="3">
    <source>
        <dbReference type="ARBA" id="ARBA00022989"/>
    </source>
</evidence>
<dbReference type="GO" id="GO:0005886">
    <property type="term" value="C:plasma membrane"/>
    <property type="evidence" value="ECO:0007669"/>
    <property type="project" value="TreeGrafter"/>
</dbReference>
<evidence type="ECO:0000256" key="1">
    <source>
        <dbReference type="ARBA" id="ARBA00004370"/>
    </source>
</evidence>
<evidence type="ECO:0000256" key="2">
    <source>
        <dbReference type="ARBA" id="ARBA00022692"/>
    </source>
</evidence>
<feature type="transmembrane region" description="Helical" evidence="5">
    <location>
        <begin position="51"/>
        <end position="73"/>
    </location>
</feature>
<dbReference type="GO" id="GO:0140326">
    <property type="term" value="F:ATPase-coupled intramembrane lipid transporter activity"/>
    <property type="evidence" value="ECO:0007669"/>
    <property type="project" value="TreeGrafter"/>
</dbReference>
<reference evidence="6 7" key="1">
    <citation type="journal article" date="2013" name="PLoS Genet.">
        <title>Distinctive expansion of potential virulence genes in the genome of the oomycete fish pathogen Saprolegnia parasitica.</title>
        <authorList>
            <person name="Jiang R.H."/>
            <person name="de Bruijn I."/>
            <person name="Haas B.J."/>
            <person name="Belmonte R."/>
            <person name="Lobach L."/>
            <person name="Christie J."/>
            <person name="van den Ackerveken G."/>
            <person name="Bottin A."/>
            <person name="Bulone V."/>
            <person name="Diaz-Moreno S.M."/>
            <person name="Dumas B."/>
            <person name="Fan L."/>
            <person name="Gaulin E."/>
            <person name="Govers F."/>
            <person name="Grenville-Briggs L.J."/>
            <person name="Horner N.R."/>
            <person name="Levin J.Z."/>
            <person name="Mammella M."/>
            <person name="Meijer H.J."/>
            <person name="Morris P."/>
            <person name="Nusbaum C."/>
            <person name="Oome S."/>
            <person name="Phillips A.J."/>
            <person name="van Rooyen D."/>
            <person name="Rzeszutek E."/>
            <person name="Saraiva M."/>
            <person name="Secombes C.J."/>
            <person name="Seidl M.F."/>
            <person name="Snel B."/>
            <person name="Stassen J.H."/>
            <person name="Sykes S."/>
            <person name="Tripathy S."/>
            <person name="van den Berg H."/>
            <person name="Vega-Arreguin J.C."/>
            <person name="Wawra S."/>
            <person name="Young S.K."/>
            <person name="Zeng Q."/>
            <person name="Dieguez-Uribeondo J."/>
            <person name="Russ C."/>
            <person name="Tyler B.M."/>
            <person name="van West P."/>
        </authorList>
    </citation>
    <scope>NUCLEOTIDE SEQUENCE [LARGE SCALE GENOMIC DNA]</scope>
    <source>
        <strain evidence="6 7">CBS 223.65</strain>
    </source>
</reference>
<dbReference type="OrthoDB" id="377733at2759"/>
<evidence type="ECO:0000313" key="7">
    <source>
        <dbReference type="Proteomes" id="UP000030745"/>
    </source>
</evidence>
<dbReference type="InterPro" id="IPR023299">
    <property type="entry name" value="ATPase_P-typ_cyto_dom_N"/>
</dbReference>
<evidence type="ECO:0000313" key="6">
    <source>
        <dbReference type="EMBL" id="KDO15878.1"/>
    </source>
</evidence>
<dbReference type="STRING" id="695850.A0A067BCP1"/>
<dbReference type="KEGG" id="spar:SPRG_18585"/>
<dbReference type="InterPro" id="IPR023298">
    <property type="entry name" value="ATPase_P-typ_TM_dom_sf"/>
</dbReference>
<dbReference type="Gene3D" id="3.40.50.1000">
    <property type="entry name" value="HAD superfamily/HAD-like"/>
    <property type="match status" value="2"/>
</dbReference>
<proteinExistence type="predicted"/>
<sequence>MDNVVLRGTKLVNTEWVVCVVVYTGRDTKLLLSTKAAPSKFSRVDAIANRCILLLFVLLALAVTLSAAGTVYYEAALHQHTYLQSPSPTSFVTAWVTHLILYNNLVPISLYISLEVVKWHQARRMERDPNLTVDGVPTRVRTTNLNEDVGQVSYVFSDKTGTLTKNEMAFRICSIHGAIYDDASTPVRRRQKPSSIAANWIHQSHDDLLQRGSALEPVKDFFRCLLLCHTATAAQTVIRSTSPDEVALLNACHRFNCAFEGRSHNLLRIRVFGKLEEYTLLSLHEFDSDRKCMSVVVQRNPVPDDPSRASSKTILAPVVVYVKGADASMLPASHDSLLSLHVHYFACMGLRTLVFGQKILPPSTFTAYMGSKAKDAATALRHLEANVDLLGATGIEDRLQDGVKACVRKLADAGIHLWMLTGDKDETAVAIGHACGLIPPSARLLVLDKRTKQDCLDQITHLRYVLKKDGLWAPHKPNAQLSLVLNGVALECLLAAPPVSKRSSIVPSVQFECATVTLASVIACRLSPSQKAEIVAMVKASPKAP</sequence>
<evidence type="ECO:0000256" key="5">
    <source>
        <dbReference type="SAM" id="Phobius"/>
    </source>
</evidence>
<dbReference type="PROSITE" id="PS00154">
    <property type="entry name" value="ATPASE_E1_E2"/>
    <property type="match status" value="1"/>
</dbReference>
<dbReference type="GO" id="GO:0045332">
    <property type="term" value="P:phospholipid translocation"/>
    <property type="evidence" value="ECO:0007669"/>
    <property type="project" value="TreeGrafter"/>
</dbReference>
<evidence type="ECO:0008006" key="8">
    <source>
        <dbReference type="Google" id="ProtNLM"/>
    </source>
</evidence>
<accession>A0A067BCP1</accession>